<keyword evidence="3" id="KW-1185">Reference proteome</keyword>
<organism evidence="2 3">
    <name type="scientific">Streptomyces albospinus</name>
    <dbReference type="NCBI Taxonomy" id="285515"/>
    <lineage>
        <taxon>Bacteria</taxon>
        <taxon>Bacillati</taxon>
        <taxon>Actinomycetota</taxon>
        <taxon>Actinomycetes</taxon>
        <taxon>Kitasatosporales</taxon>
        <taxon>Streptomycetaceae</taxon>
        <taxon>Streptomyces</taxon>
    </lineage>
</organism>
<feature type="domain" description="Thioester reductase (TE)" evidence="1">
    <location>
        <begin position="5"/>
        <end position="266"/>
    </location>
</feature>
<dbReference type="InterPro" id="IPR013120">
    <property type="entry name" value="FAR_NAD-bd"/>
</dbReference>
<comment type="caution">
    <text evidence="2">The sequence shown here is derived from an EMBL/GenBank/DDBJ whole genome shotgun (WGS) entry which is preliminary data.</text>
</comment>
<dbReference type="Gene3D" id="3.40.50.720">
    <property type="entry name" value="NAD(P)-binding Rossmann-like Domain"/>
    <property type="match status" value="1"/>
</dbReference>
<dbReference type="InterPro" id="IPR036291">
    <property type="entry name" value="NAD(P)-bd_dom_sf"/>
</dbReference>
<sequence>MPVLITGATGFLGSRVLRELLPRGDDMVTVLGRGTPAELRARTERQLVRLGGPPLGPSDLKRLAYVTGDLTKDDLGLDGVARTRLADGLAEVWHCAADVSLPGNPGTVHRTNVCGTQRTLDLLDHAPGARLLHVSTTSVAGARRTGHVTEDDLTDAYGFESPYQASKYTAECAVRAWSAAHPDRTVTVLRPGVLTAGTTVPPGSTDQATGALPRLLDRALALAAWQVKLAVRLIAGTRRSPLHLRVPGDPGGHLNFVPVDYAVRAMVRAAAGHTGPGLRTLHVTHPQNTPNTLLASMLPEMTGIHVTLTPVLERPTPVETLVAKFGGHLLTYLRHRRTYDRTNLLRSVGDLPDPDPLDLAYLNRALAPRGAAARALQDLSAGAGPNGRTSPR</sequence>
<evidence type="ECO:0000313" key="2">
    <source>
        <dbReference type="EMBL" id="GGU97453.1"/>
    </source>
</evidence>
<gene>
    <name evidence="2" type="ORF">GCM10010211_75940</name>
</gene>
<name>A0ABQ2VMF5_9ACTN</name>
<dbReference type="Proteomes" id="UP000654471">
    <property type="component" value="Unassembled WGS sequence"/>
</dbReference>
<dbReference type="PANTHER" id="PTHR43000">
    <property type="entry name" value="DTDP-D-GLUCOSE 4,6-DEHYDRATASE-RELATED"/>
    <property type="match status" value="1"/>
</dbReference>
<evidence type="ECO:0000313" key="3">
    <source>
        <dbReference type="Proteomes" id="UP000654471"/>
    </source>
</evidence>
<dbReference type="SUPFAM" id="SSF51735">
    <property type="entry name" value="NAD(P)-binding Rossmann-fold domains"/>
    <property type="match status" value="1"/>
</dbReference>
<proteinExistence type="predicted"/>
<accession>A0ABQ2VMF5</accession>
<dbReference type="Pfam" id="PF07993">
    <property type="entry name" value="NAD_binding_4"/>
    <property type="match status" value="1"/>
</dbReference>
<evidence type="ECO:0000259" key="1">
    <source>
        <dbReference type="Pfam" id="PF07993"/>
    </source>
</evidence>
<dbReference type="RefSeq" id="WP_189307967.1">
    <property type="nucleotide sequence ID" value="NZ_BMRP01000055.1"/>
</dbReference>
<dbReference type="EMBL" id="BMRP01000055">
    <property type="protein sequence ID" value="GGU97453.1"/>
    <property type="molecule type" value="Genomic_DNA"/>
</dbReference>
<reference evidence="3" key="1">
    <citation type="journal article" date="2019" name="Int. J. Syst. Evol. Microbiol.">
        <title>The Global Catalogue of Microorganisms (GCM) 10K type strain sequencing project: providing services to taxonomists for standard genome sequencing and annotation.</title>
        <authorList>
            <consortium name="The Broad Institute Genomics Platform"/>
            <consortium name="The Broad Institute Genome Sequencing Center for Infectious Disease"/>
            <person name="Wu L."/>
            <person name="Ma J."/>
        </authorList>
    </citation>
    <scope>NUCLEOTIDE SEQUENCE [LARGE SCALE GENOMIC DNA]</scope>
    <source>
        <strain evidence="3">JCM 3399</strain>
    </source>
</reference>
<protein>
    <recommendedName>
        <fullName evidence="1">Thioester reductase (TE) domain-containing protein</fullName>
    </recommendedName>
</protein>